<reference evidence="7 8" key="1">
    <citation type="submission" date="2018-07" db="EMBL/GenBank/DDBJ databases">
        <title>Streptomyces species from bats.</title>
        <authorList>
            <person name="Dunlap C."/>
        </authorList>
    </citation>
    <scope>NUCLEOTIDE SEQUENCE [LARGE SCALE GENOMIC DNA]</scope>
    <source>
        <strain evidence="7 8">AC230</strain>
    </source>
</reference>
<dbReference type="Proteomes" id="UP000253741">
    <property type="component" value="Unassembled WGS sequence"/>
</dbReference>
<dbReference type="Gene3D" id="1.10.357.10">
    <property type="entry name" value="Tetracycline Repressor, domain 2"/>
    <property type="match status" value="1"/>
</dbReference>
<dbReference type="PRINTS" id="PR00455">
    <property type="entry name" value="HTHTETR"/>
</dbReference>
<proteinExistence type="predicted"/>
<dbReference type="SUPFAM" id="SSF46689">
    <property type="entry name" value="Homeodomain-like"/>
    <property type="match status" value="1"/>
</dbReference>
<keyword evidence="8" id="KW-1185">Reference proteome</keyword>
<protein>
    <submittedName>
        <fullName evidence="7">TetR/AcrR family transcriptional regulator</fullName>
    </submittedName>
</protein>
<gene>
    <name evidence="7" type="ORF">DVH02_07405</name>
</gene>
<dbReference type="Pfam" id="PF17918">
    <property type="entry name" value="TetR_C_15"/>
    <property type="match status" value="1"/>
</dbReference>
<dbReference type="OrthoDB" id="5242390at2"/>
<dbReference type="PANTHER" id="PTHR30055">
    <property type="entry name" value="HTH-TYPE TRANSCRIPTIONAL REGULATOR RUTR"/>
    <property type="match status" value="1"/>
</dbReference>
<evidence type="ECO:0000256" key="2">
    <source>
        <dbReference type="ARBA" id="ARBA00023125"/>
    </source>
</evidence>
<sequence>MTSERRRLQPRKEPRQARAELTRQRILTAAAHVFAEYGYAAGTTNRIAREARISIGSLYQYYPNKDAILAELLIRHLDSGMAGGPERTGGPFSGPLEDIIRGQVRAAIANHLDDPHLLRVMFEQAPRSPELIEKLSRHERARVASVRDLLATHPEARVDDPYTAARLTVSTVELAVHQLIAEPDPLDTAALERELVAMLTRYLTGGPERTAARPAPHSPPTPPATDPPTDPPPQDSRRRTDRAD</sequence>
<dbReference type="PROSITE" id="PS50977">
    <property type="entry name" value="HTH_TETR_2"/>
    <property type="match status" value="1"/>
</dbReference>
<evidence type="ECO:0000256" key="1">
    <source>
        <dbReference type="ARBA" id="ARBA00023015"/>
    </source>
</evidence>
<organism evidence="7 8">
    <name type="scientific">Streptomyces corynorhini</name>
    <dbReference type="NCBI Taxonomy" id="2282652"/>
    <lineage>
        <taxon>Bacteria</taxon>
        <taxon>Bacillati</taxon>
        <taxon>Actinomycetota</taxon>
        <taxon>Actinomycetes</taxon>
        <taxon>Kitasatosporales</taxon>
        <taxon>Streptomycetaceae</taxon>
        <taxon>Streptomyces</taxon>
    </lineage>
</organism>
<dbReference type="SUPFAM" id="SSF48498">
    <property type="entry name" value="Tetracyclin repressor-like, C-terminal domain"/>
    <property type="match status" value="1"/>
</dbReference>
<dbReference type="Pfam" id="PF00440">
    <property type="entry name" value="TetR_N"/>
    <property type="match status" value="1"/>
</dbReference>
<dbReference type="InterPro" id="IPR001647">
    <property type="entry name" value="HTH_TetR"/>
</dbReference>
<dbReference type="InterPro" id="IPR041669">
    <property type="entry name" value="TetR_C_15"/>
</dbReference>
<keyword evidence="2 4" id="KW-0238">DNA-binding</keyword>
<dbReference type="InterPro" id="IPR036271">
    <property type="entry name" value="Tet_transcr_reg_TetR-rel_C_sf"/>
</dbReference>
<evidence type="ECO:0000256" key="5">
    <source>
        <dbReference type="SAM" id="MobiDB-lite"/>
    </source>
</evidence>
<evidence type="ECO:0000313" key="8">
    <source>
        <dbReference type="Proteomes" id="UP000253741"/>
    </source>
</evidence>
<comment type="caution">
    <text evidence="7">The sequence shown here is derived from an EMBL/GenBank/DDBJ whole genome shotgun (WGS) entry which is preliminary data.</text>
</comment>
<dbReference type="InterPro" id="IPR050109">
    <property type="entry name" value="HTH-type_TetR-like_transc_reg"/>
</dbReference>
<feature type="compositionally biased region" description="Pro residues" evidence="5">
    <location>
        <begin position="216"/>
        <end position="234"/>
    </location>
</feature>
<keyword evidence="1" id="KW-0805">Transcription regulation</keyword>
<feature type="compositionally biased region" description="Basic and acidic residues" evidence="5">
    <location>
        <begin position="235"/>
        <end position="244"/>
    </location>
</feature>
<dbReference type="InterPro" id="IPR009057">
    <property type="entry name" value="Homeodomain-like_sf"/>
</dbReference>
<dbReference type="AlphaFoldDB" id="A0A370BGG6"/>
<feature type="domain" description="HTH tetR-type" evidence="6">
    <location>
        <begin position="20"/>
        <end position="80"/>
    </location>
</feature>
<dbReference type="RefSeq" id="WP_114622899.1">
    <property type="nucleotide sequence ID" value="NZ_QQNA01000045.1"/>
</dbReference>
<keyword evidence="3" id="KW-0804">Transcription</keyword>
<dbReference type="GO" id="GO:0003700">
    <property type="term" value="F:DNA-binding transcription factor activity"/>
    <property type="evidence" value="ECO:0007669"/>
    <property type="project" value="TreeGrafter"/>
</dbReference>
<evidence type="ECO:0000259" key="6">
    <source>
        <dbReference type="PROSITE" id="PS50977"/>
    </source>
</evidence>
<evidence type="ECO:0000256" key="3">
    <source>
        <dbReference type="ARBA" id="ARBA00023163"/>
    </source>
</evidence>
<feature type="DNA-binding region" description="H-T-H motif" evidence="4">
    <location>
        <begin position="43"/>
        <end position="62"/>
    </location>
</feature>
<dbReference type="EMBL" id="QQNA01000045">
    <property type="protein sequence ID" value="RDG38766.1"/>
    <property type="molecule type" value="Genomic_DNA"/>
</dbReference>
<feature type="region of interest" description="Disordered" evidence="5">
    <location>
        <begin position="206"/>
        <end position="244"/>
    </location>
</feature>
<name>A0A370BGG6_9ACTN</name>
<dbReference type="PANTHER" id="PTHR30055:SF234">
    <property type="entry name" value="HTH-TYPE TRANSCRIPTIONAL REGULATOR BETI"/>
    <property type="match status" value="1"/>
</dbReference>
<accession>A0A370BGG6</accession>
<dbReference type="GO" id="GO:0000976">
    <property type="term" value="F:transcription cis-regulatory region binding"/>
    <property type="evidence" value="ECO:0007669"/>
    <property type="project" value="TreeGrafter"/>
</dbReference>
<evidence type="ECO:0000256" key="4">
    <source>
        <dbReference type="PROSITE-ProRule" id="PRU00335"/>
    </source>
</evidence>
<evidence type="ECO:0000313" key="7">
    <source>
        <dbReference type="EMBL" id="RDG38766.1"/>
    </source>
</evidence>